<dbReference type="EMBL" id="JH000068">
    <property type="protein sequence ID" value="EGV94570.1"/>
    <property type="molecule type" value="Genomic_DNA"/>
</dbReference>
<protein>
    <submittedName>
        <fullName evidence="1">Uncharacterized protein</fullName>
    </submittedName>
</protein>
<name>G3GYM7_CRIGR</name>
<evidence type="ECO:0000313" key="1">
    <source>
        <dbReference type="EMBL" id="EGV94570.1"/>
    </source>
</evidence>
<proteinExistence type="predicted"/>
<reference evidence="2" key="1">
    <citation type="journal article" date="2011" name="Nat. Biotechnol.">
        <title>The genomic sequence of the Chinese hamster ovary (CHO)-K1 cell line.</title>
        <authorList>
            <person name="Xu X."/>
            <person name="Nagarajan H."/>
            <person name="Lewis N.E."/>
            <person name="Pan S."/>
            <person name="Cai Z."/>
            <person name="Liu X."/>
            <person name="Chen W."/>
            <person name="Xie M."/>
            <person name="Wang W."/>
            <person name="Hammond S."/>
            <person name="Andersen M.R."/>
            <person name="Neff N."/>
            <person name="Passarelli B."/>
            <person name="Koh W."/>
            <person name="Fan H.C."/>
            <person name="Wang J."/>
            <person name="Gui Y."/>
            <person name="Lee K.H."/>
            <person name="Betenbaugh M.J."/>
            <person name="Quake S.R."/>
            <person name="Famili I."/>
            <person name="Palsson B.O."/>
            <person name="Wang J."/>
        </authorList>
    </citation>
    <scope>NUCLEOTIDE SEQUENCE [LARGE SCALE GENOMIC DNA]</scope>
    <source>
        <strain evidence="2">CHO K1 cell line</strain>
    </source>
</reference>
<evidence type="ECO:0000313" key="2">
    <source>
        <dbReference type="Proteomes" id="UP000001075"/>
    </source>
</evidence>
<sequence>MESLVTSVLFLQQAFTDHPLSTRHHGGYWASKDKPTPYKALTKGLEKWLIG</sequence>
<organism evidence="1 2">
    <name type="scientific">Cricetulus griseus</name>
    <name type="common">Chinese hamster</name>
    <name type="synonym">Cricetulus barabensis griseus</name>
    <dbReference type="NCBI Taxonomy" id="10029"/>
    <lineage>
        <taxon>Eukaryota</taxon>
        <taxon>Metazoa</taxon>
        <taxon>Chordata</taxon>
        <taxon>Craniata</taxon>
        <taxon>Vertebrata</taxon>
        <taxon>Euteleostomi</taxon>
        <taxon>Mammalia</taxon>
        <taxon>Eutheria</taxon>
        <taxon>Euarchontoglires</taxon>
        <taxon>Glires</taxon>
        <taxon>Rodentia</taxon>
        <taxon>Myomorpha</taxon>
        <taxon>Muroidea</taxon>
        <taxon>Cricetidae</taxon>
        <taxon>Cricetinae</taxon>
        <taxon>Cricetulus</taxon>
    </lineage>
</organism>
<dbReference type="Proteomes" id="UP000001075">
    <property type="component" value="Unassembled WGS sequence"/>
</dbReference>
<accession>G3GYM7</accession>
<dbReference type="InParanoid" id="G3GYM7"/>
<gene>
    <name evidence="1" type="ORF">I79_002932</name>
</gene>
<dbReference type="AlphaFoldDB" id="G3GYM7"/>